<dbReference type="GO" id="GO:0000166">
    <property type="term" value="F:nucleotide binding"/>
    <property type="evidence" value="ECO:0007669"/>
    <property type="project" value="UniProtKB-KW"/>
</dbReference>
<dbReference type="Gene3D" id="3.40.50.300">
    <property type="entry name" value="P-loop containing nucleotide triphosphate hydrolases"/>
    <property type="match status" value="1"/>
</dbReference>
<dbReference type="AlphaFoldDB" id="M1LV11"/>
<dbReference type="InterPro" id="IPR036627">
    <property type="entry name" value="CobW-likC_sf"/>
</dbReference>
<reference evidence="8 9" key="1">
    <citation type="journal article" date="2013" name="Genome Biol. Evol.">
        <title>Genome evolution and phylogenomic analysis of candidatus kinetoplastibacterium, the betaproteobacterial endosymbionts of strigomonas and angomonas.</title>
        <authorList>
            <person name="Alves J.M."/>
            <person name="Serrano M.G."/>
            <person name="Maia da Silva F."/>
            <person name="Voegtly L.J."/>
            <person name="Matveyev A.V."/>
            <person name="Teixeira M.M."/>
            <person name="Camargo E.P."/>
            <person name="Buck G.A."/>
        </authorList>
    </citation>
    <scope>NUCLEOTIDE SEQUENCE [LARGE SCALE GENOMIC DNA]</scope>
    <source>
        <strain evidence="8 9">TCC219</strain>
    </source>
</reference>
<dbReference type="PATRIC" id="fig|1208921.3.peg.674"/>
<comment type="similarity">
    <text evidence="4">Belongs to the SIMIBI class G3E GTPase family. ZNG1 subfamily.</text>
</comment>
<evidence type="ECO:0000256" key="6">
    <source>
        <dbReference type="ARBA" id="ARBA00049117"/>
    </source>
</evidence>
<dbReference type="SUPFAM" id="SSF52540">
    <property type="entry name" value="P-loop containing nucleoside triphosphate hydrolases"/>
    <property type="match status" value="1"/>
</dbReference>
<sequence>MHILIKSIENIVMAPYKNLDRMIPVTVITGFLGSGKTTLLKNILSKLTNYRLAIIENEFGPESIDNELLVQDSKEEIIELSNGCICCTIRGDLVKTLLDLKMKQLNKLLKFDHIIIETTGIANPGPVCQTFFIDNDVADYYRLDSVVALVDAKHGIDTLKNQIEAQKQVGFADKILVSKSDLVSDDEINLLRKYLIRINPKSPIKNINFGDIDTDDILHINGFNLNDALDIDSEFLKQEEHICSEKCHHHDNEINSFTFLSNKPFNSKKLEMVLGELTEKYGPDMLRYKGILYMDDTNRRVILQGVHMLIGAEQGNEWEFTQKPNTKIVFIGHRLPKNLFINKLNECTVDTD</sequence>
<evidence type="ECO:0000256" key="4">
    <source>
        <dbReference type="ARBA" id="ARBA00034320"/>
    </source>
</evidence>
<proteinExistence type="inferred from homology"/>
<evidence type="ECO:0000256" key="3">
    <source>
        <dbReference type="ARBA" id="ARBA00023186"/>
    </source>
</evidence>
<comment type="catalytic activity">
    <reaction evidence="6">
        <text>GTP + H2O = GDP + phosphate + H(+)</text>
        <dbReference type="Rhea" id="RHEA:19669"/>
        <dbReference type="ChEBI" id="CHEBI:15377"/>
        <dbReference type="ChEBI" id="CHEBI:15378"/>
        <dbReference type="ChEBI" id="CHEBI:37565"/>
        <dbReference type="ChEBI" id="CHEBI:43474"/>
        <dbReference type="ChEBI" id="CHEBI:58189"/>
    </reaction>
    <physiologicalReaction direction="left-to-right" evidence="6">
        <dbReference type="Rhea" id="RHEA:19670"/>
    </physiologicalReaction>
</comment>
<dbReference type="Pfam" id="PF02492">
    <property type="entry name" value="cobW"/>
    <property type="match status" value="1"/>
</dbReference>
<keyword evidence="3" id="KW-0143">Chaperone</keyword>
<keyword evidence="1" id="KW-0547">Nucleotide-binding</keyword>
<evidence type="ECO:0000313" key="9">
    <source>
        <dbReference type="Proteomes" id="UP000011658"/>
    </source>
</evidence>
<accession>M1LV11</accession>
<evidence type="ECO:0000256" key="2">
    <source>
        <dbReference type="ARBA" id="ARBA00022801"/>
    </source>
</evidence>
<dbReference type="HOGENOM" id="CLU_017452_0_2_4"/>
<keyword evidence="9" id="KW-1185">Reference proteome</keyword>
<feature type="domain" description="CobW C-terminal" evidence="7">
    <location>
        <begin position="254"/>
        <end position="348"/>
    </location>
</feature>
<evidence type="ECO:0000256" key="5">
    <source>
        <dbReference type="ARBA" id="ARBA00045658"/>
    </source>
</evidence>
<dbReference type="RefSeq" id="WP_015389866.1">
    <property type="nucleotide sequence ID" value="NC_020284.1"/>
</dbReference>
<dbReference type="STRING" id="1208921.ST1E_0132"/>
<keyword evidence="2" id="KW-0378">Hydrolase</keyword>
<dbReference type="InterPro" id="IPR051316">
    <property type="entry name" value="Zinc-reg_GTPase_activator"/>
</dbReference>
<dbReference type="Gene3D" id="3.30.1220.10">
    <property type="entry name" value="CobW-like, C-terminal domain"/>
    <property type="match status" value="1"/>
</dbReference>
<gene>
    <name evidence="8" type="ORF">ST1E_0132</name>
</gene>
<name>M1LV11_9PROT</name>
<dbReference type="EMBL" id="CP003806">
    <property type="protein sequence ID" value="AGF49382.1"/>
    <property type="molecule type" value="Genomic_DNA"/>
</dbReference>
<evidence type="ECO:0000259" key="7">
    <source>
        <dbReference type="SMART" id="SM00833"/>
    </source>
</evidence>
<dbReference type="eggNOG" id="COG0523">
    <property type="taxonomic scope" value="Bacteria"/>
</dbReference>
<comment type="function">
    <text evidence="5">Zinc chaperone that directly transfers zinc cofactor to target proteins, thereby activating them. Zinc is transferred from the CXCC motif in the GTPase domain to the zinc binding site in target proteins in a process requiring GTP hydrolysis.</text>
</comment>
<dbReference type="GO" id="GO:0005737">
    <property type="term" value="C:cytoplasm"/>
    <property type="evidence" value="ECO:0007669"/>
    <property type="project" value="TreeGrafter"/>
</dbReference>
<dbReference type="SMART" id="SM00833">
    <property type="entry name" value="CobW_C"/>
    <property type="match status" value="1"/>
</dbReference>
<dbReference type="CDD" id="cd03112">
    <property type="entry name" value="CobW-like"/>
    <property type="match status" value="1"/>
</dbReference>
<dbReference type="InterPro" id="IPR011629">
    <property type="entry name" value="CobW-like_C"/>
</dbReference>
<organism evidence="8 9">
    <name type="scientific">Candidatus Kinetoplastidibacterium galati TCC219</name>
    <dbReference type="NCBI Taxonomy" id="1208921"/>
    <lineage>
        <taxon>Bacteria</taxon>
        <taxon>Pseudomonadati</taxon>
        <taxon>Pseudomonadota</taxon>
        <taxon>Betaproteobacteria</taxon>
        <taxon>Candidatus Kinetoplastidibacterium</taxon>
    </lineage>
</organism>
<dbReference type="PANTHER" id="PTHR13748">
    <property type="entry name" value="COBW-RELATED"/>
    <property type="match status" value="1"/>
</dbReference>
<protein>
    <submittedName>
        <fullName evidence="8">G3E family GTPase</fullName>
    </submittedName>
</protein>
<dbReference type="SUPFAM" id="SSF90002">
    <property type="entry name" value="Hypothetical protein YjiA, C-terminal domain"/>
    <property type="match status" value="1"/>
</dbReference>
<dbReference type="InterPro" id="IPR003495">
    <property type="entry name" value="CobW/HypB/UreG_nucleotide-bd"/>
</dbReference>
<evidence type="ECO:0000256" key="1">
    <source>
        <dbReference type="ARBA" id="ARBA00022741"/>
    </source>
</evidence>
<dbReference type="KEGG" id="kga:ST1E_0132"/>
<dbReference type="GO" id="GO:0016787">
    <property type="term" value="F:hydrolase activity"/>
    <property type="evidence" value="ECO:0007669"/>
    <property type="project" value="UniProtKB-KW"/>
</dbReference>
<evidence type="ECO:0000313" key="8">
    <source>
        <dbReference type="EMBL" id="AGF49382.1"/>
    </source>
</evidence>
<dbReference type="PANTHER" id="PTHR13748:SF62">
    <property type="entry name" value="COBW DOMAIN-CONTAINING PROTEIN"/>
    <property type="match status" value="1"/>
</dbReference>
<dbReference type="Proteomes" id="UP000011658">
    <property type="component" value="Chromosome"/>
</dbReference>
<dbReference type="InterPro" id="IPR027417">
    <property type="entry name" value="P-loop_NTPase"/>
</dbReference>
<dbReference type="Pfam" id="PF07683">
    <property type="entry name" value="CobW_C"/>
    <property type="match status" value="1"/>
</dbReference>